<dbReference type="KEGG" id="swf:E3E12_01655"/>
<feature type="region of interest" description="Disordered" evidence="1">
    <location>
        <begin position="63"/>
        <end position="96"/>
    </location>
</feature>
<sequence>MEALPGKHPGSNAWGQPIPEFRVHSSKYIEWVFPNLIDEDWKKISLIINEIVGDYGFTHRHGVSSNKGSTPQLKEPMVEDSEISKVVSSTKMETEEATKQMEENLLKVLDVVASQIKPLMMFS</sequence>
<name>A0A4Y6UAF0_9PROT</name>
<accession>A0A4Y6UAF0</accession>
<organism evidence="2 3">
    <name type="scientific">Formicincola oecophyllae</name>
    <dbReference type="NCBI Taxonomy" id="2558361"/>
    <lineage>
        <taxon>Bacteria</taxon>
        <taxon>Pseudomonadati</taxon>
        <taxon>Pseudomonadota</taxon>
        <taxon>Alphaproteobacteria</taxon>
        <taxon>Acetobacterales</taxon>
        <taxon>Acetobacteraceae</taxon>
        <taxon>Formicincola</taxon>
    </lineage>
</organism>
<dbReference type="RefSeq" id="WP_141442763.1">
    <property type="nucleotide sequence ID" value="NZ_CP038231.1"/>
</dbReference>
<gene>
    <name evidence="2" type="ORF">E3E12_01655</name>
</gene>
<dbReference type="Proteomes" id="UP000318709">
    <property type="component" value="Chromosome"/>
</dbReference>
<dbReference type="AlphaFoldDB" id="A0A4Y6UAF0"/>
<evidence type="ECO:0000313" key="2">
    <source>
        <dbReference type="EMBL" id="QDH13115.1"/>
    </source>
</evidence>
<feature type="compositionally biased region" description="Polar residues" evidence="1">
    <location>
        <begin position="63"/>
        <end position="72"/>
    </location>
</feature>
<evidence type="ECO:0000256" key="1">
    <source>
        <dbReference type="SAM" id="MobiDB-lite"/>
    </source>
</evidence>
<proteinExistence type="predicted"/>
<dbReference type="EMBL" id="CP038231">
    <property type="protein sequence ID" value="QDH13115.1"/>
    <property type="molecule type" value="Genomic_DNA"/>
</dbReference>
<protein>
    <submittedName>
        <fullName evidence="2">Uncharacterized protein</fullName>
    </submittedName>
</protein>
<reference evidence="2 3" key="1">
    <citation type="submission" date="2019-03" db="EMBL/GenBank/DDBJ databases">
        <title>The complete genome sequence of Swingsia_sp. F3b2 LMG30590(T).</title>
        <authorList>
            <person name="Chua K.-O."/>
            <person name="Chan K.-G."/>
            <person name="See-Too W.-S."/>
        </authorList>
    </citation>
    <scope>NUCLEOTIDE SEQUENCE [LARGE SCALE GENOMIC DNA]</scope>
    <source>
        <strain evidence="2 3">F3b2</strain>
    </source>
</reference>
<keyword evidence="3" id="KW-1185">Reference proteome</keyword>
<evidence type="ECO:0000313" key="3">
    <source>
        <dbReference type="Proteomes" id="UP000318709"/>
    </source>
</evidence>